<dbReference type="NCBIfam" id="NF037980">
    <property type="entry name" value="T2SS_GspK"/>
    <property type="match status" value="1"/>
</dbReference>
<dbReference type="SUPFAM" id="SSF158544">
    <property type="entry name" value="GspK insert domain-like"/>
    <property type="match status" value="2"/>
</dbReference>
<dbReference type="EMBL" id="FOLH01000002">
    <property type="protein sequence ID" value="SFC05994.1"/>
    <property type="molecule type" value="Genomic_DNA"/>
</dbReference>
<sequence length="348" mass="40449">MTRSPHPRVKQKGIALLAVLMILVVVTYALTQMQGASRQDLERIESRFLQQQGWAYMLGAETLARQVLTDSRIREQPRWWNTLRGQAVAYPVDEGMLSLTVEDMRSCFNLNHLAGLNSQEGSLDLPALLPWRLYINQLEQEENWLPDLTMEEFLDRARDWTDGDNEALDFGAETGQYLLKDPPRVAANQPMADLSEVNWLQPGNRERFRQLPASICLLPDTRLRLNVNTLPEERLPLLWALMEGQVPLTALEDWWSQRPEIGYSSLDEFWEDVGETWLPEDSAWRQRVGQRLMFVSDYYRISIEMNLSDKHLVFESDLYLSPDAQTRIYARRWGPVDGRISLQDRLEE</sequence>
<proteinExistence type="inferred from homology"/>
<dbReference type="InterPro" id="IPR005628">
    <property type="entry name" value="GspK"/>
</dbReference>
<dbReference type="Proteomes" id="UP000199058">
    <property type="component" value="Unassembled WGS sequence"/>
</dbReference>
<name>A0A1I1G307_9GAMM</name>
<dbReference type="InterPro" id="IPR049179">
    <property type="entry name" value="T2SSK_SAM-like_2nd"/>
</dbReference>
<organism evidence="13 14">
    <name type="scientific">Marinospirillum celere</name>
    <dbReference type="NCBI Taxonomy" id="1122252"/>
    <lineage>
        <taxon>Bacteria</taxon>
        <taxon>Pseudomonadati</taxon>
        <taxon>Pseudomonadota</taxon>
        <taxon>Gammaproteobacteria</taxon>
        <taxon>Oceanospirillales</taxon>
        <taxon>Oceanospirillaceae</taxon>
        <taxon>Marinospirillum</taxon>
    </lineage>
</organism>
<evidence type="ECO:0000256" key="9">
    <source>
        <dbReference type="ARBA" id="ARBA00023136"/>
    </source>
</evidence>
<evidence type="ECO:0000256" key="8">
    <source>
        <dbReference type="ARBA" id="ARBA00022989"/>
    </source>
</evidence>
<dbReference type="InterPro" id="IPR049031">
    <property type="entry name" value="T2SSK_SAM-like_1st"/>
</dbReference>
<comment type="subcellular location">
    <subcellularLocation>
        <location evidence="1 10">Cell inner membrane</location>
    </subcellularLocation>
</comment>
<dbReference type="GO" id="GO:0009306">
    <property type="term" value="P:protein secretion"/>
    <property type="evidence" value="ECO:0007669"/>
    <property type="project" value="InterPro"/>
</dbReference>
<comment type="similarity">
    <text evidence="2 10">Belongs to the GSP K family.</text>
</comment>
<dbReference type="Gene3D" id="3.30.1300.30">
    <property type="entry name" value="GSPII I/J protein-like"/>
    <property type="match status" value="1"/>
</dbReference>
<dbReference type="InterPro" id="IPR045584">
    <property type="entry name" value="Pilin-like"/>
</dbReference>
<feature type="domain" description="T2SS protein K second SAM-like" evidence="11">
    <location>
        <begin position="225"/>
        <end position="273"/>
    </location>
</feature>
<evidence type="ECO:0000256" key="1">
    <source>
        <dbReference type="ARBA" id="ARBA00004533"/>
    </source>
</evidence>
<evidence type="ECO:0000313" key="14">
    <source>
        <dbReference type="Proteomes" id="UP000199058"/>
    </source>
</evidence>
<evidence type="ECO:0000256" key="5">
    <source>
        <dbReference type="ARBA" id="ARBA00022519"/>
    </source>
</evidence>
<keyword evidence="8" id="KW-1133">Transmembrane helix</keyword>
<evidence type="ECO:0000256" key="10">
    <source>
        <dbReference type="PIRNR" id="PIRNR002786"/>
    </source>
</evidence>
<keyword evidence="3 10" id="KW-0813">Transport</keyword>
<evidence type="ECO:0000259" key="12">
    <source>
        <dbReference type="Pfam" id="PF21687"/>
    </source>
</evidence>
<dbReference type="PANTHER" id="PTHR38831:SF1">
    <property type="entry name" value="TYPE II SECRETION SYSTEM PROTEIN K-RELATED"/>
    <property type="match status" value="1"/>
</dbReference>
<dbReference type="Pfam" id="PF03934">
    <property type="entry name" value="T2SSK"/>
    <property type="match status" value="1"/>
</dbReference>
<dbReference type="Pfam" id="PF21687">
    <property type="entry name" value="T2SSK_1st"/>
    <property type="match status" value="1"/>
</dbReference>
<dbReference type="PANTHER" id="PTHR38831">
    <property type="entry name" value="TYPE II SECRETION SYSTEM PROTEIN K"/>
    <property type="match status" value="1"/>
</dbReference>
<gene>
    <name evidence="13" type="ORF">SAMN05660443_1375</name>
</gene>
<evidence type="ECO:0000256" key="4">
    <source>
        <dbReference type="ARBA" id="ARBA00022475"/>
    </source>
</evidence>
<dbReference type="InterPro" id="IPR038072">
    <property type="entry name" value="GspK_central_sf"/>
</dbReference>
<evidence type="ECO:0000256" key="7">
    <source>
        <dbReference type="ARBA" id="ARBA00022927"/>
    </source>
</evidence>
<evidence type="ECO:0000313" key="13">
    <source>
        <dbReference type="EMBL" id="SFC05994.1"/>
    </source>
</evidence>
<dbReference type="PIRSF" id="PIRSF002786">
    <property type="entry name" value="XcpX"/>
    <property type="match status" value="1"/>
</dbReference>
<dbReference type="SUPFAM" id="SSF54523">
    <property type="entry name" value="Pili subunits"/>
    <property type="match status" value="1"/>
</dbReference>
<evidence type="ECO:0000259" key="11">
    <source>
        <dbReference type="Pfam" id="PF03934"/>
    </source>
</evidence>
<feature type="domain" description="T2SS protein K first SAM-like" evidence="12">
    <location>
        <begin position="106"/>
        <end position="220"/>
    </location>
</feature>
<dbReference type="GO" id="GO:0005886">
    <property type="term" value="C:plasma membrane"/>
    <property type="evidence" value="ECO:0007669"/>
    <property type="project" value="UniProtKB-SubCell"/>
</dbReference>
<evidence type="ECO:0000256" key="2">
    <source>
        <dbReference type="ARBA" id="ARBA00007246"/>
    </source>
</evidence>
<keyword evidence="7" id="KW-0653">Protein transport</keyword>
<protein>
    <recommendedName>
        <fullName evidence="10">Type II secretion system protein K</fullName>
    </recommendedName>
</protein>
<keyword evidence="5 10" id="KW-0997">Cell inner membrane</keyword>
<keyword evidence="4 10" id="KW-1003">Cell membrane</keyword>
<dbReference type="AlphaFoldDB" id="A0A1I1G307"/>
<keyword evidence="9 10" id="KW-0472">Membrane</keyword>
<dbReference type="OrthoDB" id="5293133at2"/>
<dbReference type="STRING" id="1122252.SAMN05660443_1375"/>
<keyword evidence="14" id="KW-1185">Reference proteome</keyword>
<dbReference type="Gene3D" id="1.10.40.60">
    <property type="entry name" value="EpsJ-like"/>
    <property type="match status" value="2"/>
</dbReference>
<reference evidence="13 14" key="1">
    <citation type="submission" date="2016-10" db="EMBL/GenBank/DDBJ databases">
        <authorList>
            <person name="de Groot N.N."/>
        </authorList>
    </citation>
    <scope>NUCLEOTIDE SEQUENCE [LARGE SCALE GENOMIC DNA]</scope>
    <source>
        <strain evidence="13 14">DSM 18438</strain>
    </source>
</reference>
<evidence type="ECO:0000256" key="3">
    <source>
        <dbReference type="ARBA" id="ARBA00022448"/>
    </source>
</evidence>
<keyword evidence="6" id="KW-0812">Transmembrane</keyword>
<accession>A0A1I1G307</accession>
<evidence type="ECO:0000256" key="6">
    <source>
        <dbReference type="ARBA" id="ARBA00022692"/>
    </source>
</evidence>
<dbReference type="RefSeq" id="WP_091961075.1">
    <property type="nucleotide sequence ID" value="NZ_FOLH01000002.1"/>
</dbReference>